<evidence type="ECO:0000256" key="3">
    <source>
        <dbReference type="ARBA" id="ARBA00022525"/>
    </source>
</evidence>
<proteinExistence type="inferred from homology"/>
<evidence type="ECO:0000256" key="2">
    <source>
        <dbReference type="ARBA" id="ARBA00022523"/>
    </source>
</evidence>
<evidence type="ECO:0000256" key="6">
    <source>
        <dbReference type="SAM" id="SignalP"/>
    </source>
</evidence>
<protein>
    <recommendedName>
        <fullName evidence="8">Protein EXORDIUM</fullName>
    </recommendedName>
</protein>
<keyword evidence="3" id="KW-0964">Secreted</keyword>
<evidence type="ECO:0000256" key="4">
    <source>
        <dbReference type="ARBA" id="ARBA00022729"/>
    </source>
</evidence>
<dbReference type="PANTHER" id="PTHR31279">
    <property type="entry name" value="PROTEIN EXORDIUM-LIKE 5"/>
    <property type="match status" value="1"/>
</dbReference>
<evidence type="ECO:0000256" key="5">
    <source>
        <dbReference type="ARBA" id="ARBA00023591"/>
    </source>
</evidence>
<keyword evidence="4 6" id="KW-0732">Signal</keyword>
<dbReference type="PANTHER" id="PTHR31279:SF58">
    <property type="entry name" value="PROTEIN EXORDIUM-LIKE 2"/>
    <property type="match status" value="1"/>
</dbReference>
<evidence type="ECO:0008006" key="8">
    <source>
        <dbReference type="Google" id="ProtNLM"/>
    </source>
</evidence>
<reference evidence="7" key="1">
    <citation type="submission" date="2015-07" db="EMBL/GenBank/DDBJ databases">
        <title>Transcriptome Assembly of Anthurium amnicola.</title>
        <authorList>
            <person name="Suzuki J."/>
        </authorList>
    </citation>
    <scope>NUCLEOTIDE SEQUENCE</scope>
</reference>
<dbReference type="InterPro" id="IPR006766">
    <property type="entry name" value="EXORDIUM-like"/>
</dbReference>
<comment type="similarity">
    <text evidence="5">Belongs to the EXORDIUM family.</text>
</comment>
<dbReference type="GO" id="GO:0048046">
    <property type="term" value="C:apoplast"/>
    <property type="evidence" value="ECO:0007669"/>
    <property type="project" value="UniProtKB-SubCell"/>
</dbReference>
<sequence length="328" mass="33736">MSFPKKPVPFIVLLAATVLVIAAQHGHGHGALVDHTPKHPSALVPSATTQLQYHKGPLLTEPINVYLTWYGAFSPTHKAAVSDFFASFSAPTAPGKPTVSTWWRTAGGYKDAAGKPVSFAVKLSGQQVSDPGCSLGKSLKRADVVTLVRNAVAKRLLPSDAGGVYLVLTASDVAVERFCMGSCGFHGFAPVFPGRAAVVAHVGDAATQCPGLCAWPFAVPAYGPPGPALVAPNGVGVDGVVMNVATVLAGAATNPMGNGYYQGDALAPLEAVTACPGVFGPGAYPGYPGQLLVDPSSKASFNAYGARGRRFLLPAMWDPPSLTCRASA</sequence>
<dbReference type="Pfam" id="PF04674">
    <property type="entry name" value="Phi_1"/>
    <property type="match status" value="1"/>
</dbReference>
<dbReference type="AlphaFoldDB" id="A0A1D1XTD3"/>
<keyword evidence="2" id="KW-0052">Apoplast</keyword>
<gene>
    <name evidence="7" type="ORF">g.32155</name>
</gene>
<evidence type="ECO:0000313" key="7">
    <source>
        <dbReference type="EMBL" id="JAT45649.1"/>
    </source>
</evidence>
<evidence type="ECO:0000256" key="1">
    <source>
        <dbReference type="ARBA" id="ARBA00004271"/>
    </source>
</evidence>
<comment type="subcellular location">
    <subcellularLocation>
        <location evidence="1">Secreted</location>
        <location evidence="1">Extracellular space</location>
        <location evidence="1">Apoplast</location>
    </subcellularLocation>
</comment>
<accession>A0A1D1XTD3</accession>
<name>A0A1D1XTD3_9ARAE</name>
<organism evidence="7">
    <name type="scientific">Anthurium amnicola</name>
    <dbReference type="NCBI Taxonomy" id="1678845"/>
    <lineage>
        <taxon>Eukaryota</taxon>
        <taxon>Viridiplantae</taxon>
        <taxon>Streptophyta</taxon>
        <taxon>Embryophyta</taxon>
        <taxon>Tracheophyta</taxon>
        <taxon>Spermatophyta</taxon>
        <taxon>Magnoliopsida</taxon>
        <taxon>Liliopsida</taxon>
        <taxon>Araceae</taxon>
        <taxon>Pothoideae</taxon>
        <taxon>Potheae</taxon>
        <taxon>Anthurium</taxon>
    </lineage>
</organism>
<feature type="chain" id="PRO_5008899698" description="Protein EXORDIUM" evidence="6">
    <location>
        <begin position="23"/>
        <end position="328"/>
    </location>
</feature>
<feature type="signal peptide" evidence="6">
    <location>
        <begin position="1"/>
        <end position="22"/>
    </location>
</feature>
<dbReference type="EMBL" id="GDJX01022287">
    <property type="protein sequence ID" value="JAT45649.1"/>
    <property type="molecule type" value="Transcribed_RNA"/>
</dbReference>